<gene>
    <name evidence="2" type="ORF">FRACA_3100003</name>
</gene>
<evidence type="ECO:0000313" key="2">
    <source>
        <dbReference type="EMBL" id="SNQ49250.1"/>
    </source>
</evidence>
<sequence>MIMTVEALPLDETFAVPADAAALDRAAAALRENGFVVHIVDTIADARSLLGELLPRDREIFTASSQTLELSGITADIDESGEYVSVRAKAGPPSADVWDTVRLGATPEVVVGSVHAVTEDGHLLAGSASGSQLAPYAAGAKLAYWVVGAQKIVPDVATGLRRIHSYSLPRESARLQERYNQTSFIGRILILEREAFPDRGHVILVREAAGF</sequence>
<dbReference type="Proteomes" id="UP000234331">
    <property type="component" value="Unassembled WGS sequence"/>
</dbReference>
<dbReference type="EMBL" id="FZMO01000236">
    <property type="protein sequence ID" value="SNQ49250.1"/>
    <property type="molecule type" value="Genomic_DNA"/>
</dbReference>
<dbReference type="PANTHER" id="PTHR36179:SF2">
    <property type="entry name" value="LUD DOMAIN-CONTAINING PROTEIN"/>
    <property type="match status" value="1"/>
</dbReference>
<evidence type="ECO:0000313" key="3">
    <source>
        <dbReference type="Proteomes" id="UP000234331"/>
    </source>
</evidence>
<keyword evidence="3" id="KW-1185">Reference proteome</keyword>
<organism evidence="2 3">
    <name type="scientific">Frankia canadensis</name>
    <dbReference type="NCBI Taxonomy" id="1836972"/>
    <lineage>
        <taxon>Bacteria</taxon>
        <taxon>Bacillati</taxon>
        <taxon>Actinomycetota</taxon>
        <taxon>Actinomycetes</taxon>
        <taxon>Frankiales</taxon>
        <taxon>Frankiaceae</taxon>
        <taxon>Frankia</taxon>
    </lineage>
</organism>
<dbReference type="AlphaFoldDB" id="A0A2I2KUB7"/>
<name>A0A2I2KUB7_9ACTN</name>
<dbReference type="InterPro" id="IPR003741">
    <property type="entry name" value="LUD_dom"/>
</dbReference>
<feature type="domain" description="LUD" evidence="1">
    <location>
        <begin position="24"/>
        <end position="205"/>
    </location>
</feature>
<reference evidence="2 3" key="1">
    <citation type="submission" date="2017-06" db="EMBL/GenBank/DDBJ databases">
        <authorList>
            <person name="Kim H.J."/>
            <person name="Triplett B.A."/>
        </authorList>
    </citation>
    <scope>NUCLEOTIDE SEQUENCE [LARGE SCALE GENOMIC DNA]</scope>
    <source>
        <strain evidence="2">FRACA_ARgP5</strain>
    </source>
</reference>
<evidence type="ECO:0000259" key="1">
    <source>
        <dbReference type="Pfam" id="PF02589"/>
    </source>
</evidence>
<protein>
    <recommendedName>
        <fullName evidence="1">LUD domain-containing protein</fullName>
    </recommendedName>
</protein>
<proteinExistence type="predicted"/>
<dbReference type="PANTHER" id="PTHR36179">
    <property type="entry name" value="LUD_DOM DOMAIN-CONTAINING PROTEIN"/>
    <property type="match status" value="1"/>
</dbReference>
<accession>A0A2I2KUB7</accession>
<dbReference type="Pfam" id="PF02589">
    <property type="entry name" value="LUD_dom"/>
    <property type="match status" value="1"/>
</dbReference>